<gene>
    <name evidence="2" type="ORF">BDN71DRAFT_1434888</name>
</gene>
<feature type="region of interest" description="Disordered" evidence="1">
    <location>
        <begin position="195"/>
        <end position="223"/>
    </location>
</feature>
<keyword evidence="3" id="KW-1185">Reference proteome</keyword>
<sequence length="569" mass="62624">MVASLFVNSRVSNSDSDNGFIGVVMCSVVSNVKERYDWRSTESRVKKFEILHLPPDSRVALIRVRSLLCGVLATAWWCDPTPEWTGGREDGKLCTETRDMKRKERWRNDPRWRTSQFENYWGHSDDNRMAAKLTEPYLDIGLDLGCQGEQLVQWNRFMEDEDSAAWRAKAFGEDDLGLELERLSDGHSLSYAEQAGSAGVRSVEPRSALPTSKKGKELKTGRKKTQTLGEVVWKGDGVKVNGSTYMGICGPAGTHALFILHRFIGRDSLALAGWSLVSGKGKFGLASRRVTAWERYCDWDGRGSVEDDAEDSSATLETLCPGAHGGRKLATFHRISNAVWGLGDQGKTGRRDGSEGKFPNSKKERRLAVMWRRCGQVIGSSQLQLQVTPTQYASNRKADCMGRLIESRHGGLEGSDWVKVKKRIVGCIACHMYESSGNRARAIVLSRNRGLGGTIPGTLLISIDAVGLWACEESDAGVDEQGAVSAHPSVEDSKLVSLTRGAVAVNVRLRWGIERLGLKEDDVDRDATVTIMKTIILLTLGRKEVARGCIGASSARPEPSLSRRALVVP</sequence>
<organism evidence="2 3">
    <name type="scientific">Pleurotus eryngii</name>
    <name type="common">Boletus of the steppes</name>
    <dbReference type="NCBI Taxonomy" id="5323"/>
    <lineage>
        <taxon>Eukaryota</taxon>
        <taxon>Fungi</taxon>
        <taxon>Dikarya</taxon>
        <taxon>Basidiomycota</taxon>
        <taxon>Agaricomycotina</taxon>
        <taxon>Agaricomycetes</taxon>
        <taxon>Agaricomycetidae</taxon>
        <taxon>Agaricales</taxon>
        <taxon>Pleurotineae</taxon>
        <taxon>Pleurotaceae</taxon>
        <taxon>Pleurotus</taxon>
    </lineage>
</organism>
<accession>A0A9P5ZP48</accession>
<name>A0A9P5ZP48_PLEER</name>
<dbReference type="EMBL" id="MU154648">
    <property type="protein sequence ID" value="KAF9490170.1"/>
    <property type="molecule type" value="Genomic_DNA"/>
</dbReference>
<protein>
    <submittedName>
        <fullName evidence="2">Uncharacterized protein</fullName>
    </submittedName>
</protein>
<evidence type="ECO:0000313" key="2">
    <source>
        <dbReference type="EMBL" id="KAF9490170.1"/>
    </source>
</evidence>
<dbReference type="AlphaFoldDB" id="A0A9P5ZP48"/>
<comment type="caution">
    <text evidence="2">The sequence shown here is derived from an EMBL/GenBank/DDBJ whole genome shotgun (WGS) entry which is preliminary data.</text>
</comment>
<proteinExistence type="predicted"/>
<dbReference type="Proteomes" id="UP000807025">
    <property type="component" value="Unassembled WGS sequence"/>
</dbReference>
<evidence type="ECO:0000256" key="1">
    <source>
        <dbReference type="SAM" id="MobiDB-lite"/>
    </source>
</evidence>
<evidence type="ECO:0000313" key="3">
    <source>
        <dbReference type="Proteomes" id="UP000807025"/>
    </source>
</evidence>
<reference evidence="2" key="1">
    <citation type="submission" date="2020-11" db="EMBL/GenBank/DDBJ databases">
        <authorList>
            <consortium name="DOE Joint Genome Institute"/>
            <person name="Ahrendt S."/>
            <person name="Riley R."/>
            <person name="Andreopoulos W."/>
            <person name="Labutti K."/>
            <person name="Pangilinan J."/>
            <person name="Ruiz-Duenas F.J."/>
            <person name="Barrasa J.M."/>
            <person name="Sanchez-Garcia M."/>
            <person name="Camarero S."/>
            <person name="Miyauchi S."/>
            <person name="Serrano A."/>
            <person name="Linde D."/>
            <person name="Babiker R."/>
            <person name="Drula E."/>
            <person name="Ayuso-Fernandez I."/>
            <person name="Pacheco R."/>
            <person name="Padilla G."/>
            <person name="Ferreira P."/>
            <person name="Barriuso J."/>
            <person name="Kellner H."/>
            <person name="Castanera R."/>
            <person name="Alfaro M."/>
            <person name="Ramirez L."/>
            <person name="Pisabarro A.G."/>
            <person name="Kuo A."/>
            <person name="Tritt A."/>
            <person name="Lipzen A."/>
            <person name="He G."/>
            <person name="Yan M."/>
            <person name="Ng V."/>
            <person name="Cullen D."/>
            <person name="Martin F."/>
            <person name="Rosso M.-N."/>
            <person name="Henrissat B."/>
            <person name="Hibbett D."/>
            <person name="Martinez A.T."/>
            <person name="Grigoriev I.V."/>
        </authorList>
    </citation>
    <scope>NUCLEOTIDE SEQUENCE</scope>
    <source>
        <strain evidence="2">ATCC 90797</strain>
    </source>
</reference>